<evidence type="ECO:0000313" key="3">
    <source>
        <dbReference type="Proteomes" id="UP000076761"/>
    </source>
</evidence>
<feature type="compositionally biased region" description="Basic and acidic residues" evidence="1">
    <location>
        <begin position="250"/>
        <end position="259"/>
    </location>
</feature>
<dbReference type="EMBL" id="KV425553">
    <property type="protein sequence ID" value="KZT29961.1"/>
    <property type="molecule type" value="Genomic_DNA"/>
</dbReference>
<organism evidence="2 3">
    <name type="scientific">Neolentinus lepideus HHB14362 ss-1</name>
    <dbReference type="NCBI Taxonomy" id="1314782"/>
    <lineage>
        <taxon>Eukaryota</taxon>
        <taxon>Fungi</taxon>
        <taxon>Dikarya</taxon>
        <taxon>Basidiomycota</taxon>
        <taxon>Agaricomycotina</taxon>
        <taxon>Agaricomycetes</taxon>
        <taxon>Gloeophyllales</taxon>
        <taxon>Gloeophyllaceae</taxon>
        <taxon>Neolentinus</taxon>
    </lineage>
</organism>
<keyword evidence="3" id="KW-1185">Reference proteome</keyword>
<feature type="region of interest" description="Disordered" evidence="1">
    <location>
        <begin position="478"/>
        <end position="507"/>
    </location>
</feature>
<feature type="compositionally biased region" description="Basic and acidic residues" evidence="1">
    <location>
        <begin position="64"/>
        <end position="92"/>
    </location>
</feature>
<protein>
    <submittedName>
        <fullName evidence="2">Uncharacterized protein</fullName>
    </submittedName>
</protein>
<dbReference type="Proteomes" id="UP000076761">
    <property type="component" value="Unassembled WGS sequence"/>
</dbReference>
<feature type="region of interest" description="Disordered" evidence="1">
    <location>
        <begin position="525"/>
        <end position="558"/>
    </location>
</feature>
<name>A0A165VP01_9AGAM</name>
<accession>A0A165VP01</accession>
<sequence length="582" mass="63844">MAPLPPPPPPSNGLLSNVFNFVSRELESFVANATGGESSQQVPISQPETSDSRVKVTRSKRTKHNDGNSRVHETSRPEDKPPLPRVSTRREPLSQSLKCLHEPQNYHQPSKRTSRRSLNESKSSSPARDSRCNGSHKGSGGESLASTVTASDHVPDHNENSRPCTPPRNLKRQKSFTMPGALFPMSPSVEPESPPLSPTLEGEDRQVHFTPSPSHPAPKRSRSSGVTLLEEHGESVTSSPSYRRSKHRKTMDGRSRSSERMPPPSPAFRPSAIASVQDAIRKFQPGPDEAGPSILLPNSPSPSSPTKPRDKGRETTGTNGANKTIDPEVEEILASSSSRSSKGKGKEREDPRRYGFEGPDSSGVLRIWGKERELSVAIEEQRRKEREWTLEPESDRDRGRIEGERRRDKERIRHLEEEVRRLKDELARRPVVNPSTDFRNPLPPPPPPAPPIGIAPRAPADTSAATDAILMAARASLRHAGTPKEAPINAGPMAARTRRTGQPTVNVPSEKMAAFLNEMKTVRLRKVSSGESAAPRPPSSMGENAALSKSFSVDSRPRDRAFELAVERGSVSMDAAQREQQL</sequence>
<evidence type="ECO:0000256" key="1">
    <source>
        <dbReference type="SAM" id="MobiDB-lite"/>
    </source>
</evidence>
<feature type="compositionally biased region" description="Polar residues" evidence="1">
    <location>
        <begin position="35"/>
        <end position="49"/>
    </location>
</feature>
<dbReference type="InParanoid" id="A0A165VP01"/>
<feature type="compositionally biased region" description="Pro residues" evidence="1">
    <location>
        <begin position="441"/>
        <end position="453"/>
    </location>
</feature>
<gene>
    <name evidence="2" type="ORF">NEOLEDRAFT_489049</name>
</gene>
<dbReference type="OrthoDB" id="3256736at2759"/>
<proteinExistence type="predicted"/>
<feature type="region of interest" description="Disordered" evidence="1">
    <location>
        <begin position="427"/>
        <end position="463"/>
    </location>
</feature>
<reference evidence="2 3" key="1">
    <citation type="journal article" date="2016" name="Mol. Biol. Evol.">
        <title>Comparative Genomics of Early-Diverging Mushroom-Forming Fungi Provides Insights into the Origins of Lignocellulose Decay Capabilities.</title>
        <authorList>
            <person name="Nagy L.G."/>
            <person name="Riley R."/>
            <person name="Tritt A."/>
            <person name="Adam C."/>
            <person name="Daum C."/>
            <person name="Floudas D."/>
            <person name="Sun H."/>
            <person name="Yadav J.S."/>
            <person name="Pangilinan J."/>
            <person name="Larsson K.H."/>
            <person name="Matsuura K."/>
            <person name="Barry K."/>
            <person name="Labutti K."/>
            <person name="Kuo R."/>
            <person name="Ohm R.A."/>
            <person name="Bhattacharya S.S."/>
            <person name="Shirouzu T."/>
            <person name="Yoshinaga Y."/>
            <person name="Martin F.M."/>
            <person name="Grigoriev I.V."/>
            <person name="Hibbett D.S."/>
        </authorList>
    </citation>
    <scope>NUCLEOTIDE SEQUENCE [LARGE SCALE GENOMIC DNA]</scope>
    <source>
        <strain evidence="2 3">HHB14362 ss-1</strain>
    </source>
</reference>
<evidence type="ECO:0000313" key="2">
    <source>
        <dbReference type="EMBL" id="KZT29961.1"/>
    </source>
</evidence>
<feature type="compositionally biased region" description="Basic and acidic residues" evidence="1">
    <location>
        <begin position="368"/>
        <end position="411"/>
    </location>
</feature>
<feature type="region of interest" description="Disordered" evidence="1">
    <location>
        <begin position="32"/>
        <end position="411"/>
    </location>
</feature>
<feature type="compositionally biased region" description="Basic and acidic residues" evidence="1">
    <location>
        <begin position="344"/>
        <end position="355"/>
    </location>
</feature>
<dbReference type="AlphaFoldDB" id="A0A165VP01"/>